<protein>
    <submittedName>
        <fullName evidence="1">Uncharacterized protein</fullName>
    </submittedName>
</protein>
<proteinExistence type="predicted"/>
<reference evidence="1" key="1">
    <citation type="journal article" date="2015" name="Nature">
        <title>Complex archaea that bridge the gap between prokaryotes and eukaryotes.</title>
        <authorList>
            <person name="Spang A."/>
            <person name="Saw J.H."/>
            <person name="Jorgensen S.L."/>
            <person name="Zaremba-Niedzwiedzka K."/>
            <person name="Martijn J."/>
            <person name="Lind A.E."/>
            <person name="van Eijk R."/>
            <person name="Schleper C."/>
            <person name="Guy L."/>
            <person name="Ettema T.J."/>
        </authorList>
    </citation>
    <scope>NUCLEOTIDE SEQUENCE</scope>
</reference>
<dbReference type="AlphaFoldDB" id="A0A0F9LWU1"/>
<gene>
    <name evidence="1" type="ORF">LCGC14_1226780</name>
</gene>
<organism evidence="1">
    <name type="scientific">marine sediment metagenome</name>
    <dbReference type="NCBI Taxonomy" id="412755"/>
    <lineage>
        <taxon>unclassified sequences</taxon>
        <taxon>metagenomes</taxon>
        <taxon>ecological metagenomes</taxon>
    </lineage>
</organism>
<accession>A0A0F9LWU1</accession>
<name>A0A0F9LWU1_9ZZZZ</name>
<evidence type="ECO:0000313" key="1">
    <source>
        <dbReference type="EMBL" id="KKM91606.1"/>
    </source>
</evidence>
<comment type="caution">
    <text evidence="1">The sequence shown here is derived from an EMBL/GenBank/DDBJ whole genome shotgun (WGS) entry which is preliminary data.</text>
</comment>
<dbReference type="EMBL" id="LAZR01006511">
    <property type="protein sequence ID" value="KKM91606.1"/>
    <property type="molecule type" value="Genomic_DNA"/>
</dbReference>
<sequence>MSEKVKEYFKNFVIHSICSICKDSGFFLQIDADVPSGLVCMRDADKHKFDCMEHSGFSMKIKLNWFKFRVANVKTGFWEYYTIAKYEQGTGEFEGLVEVEVNTQ</sequence>